<evidence type="ECO:0000313" key="9">
    <source>
        <dbReference type="Proteomes" id="UP001241605"/>
    </source>
</evidence>
<sequence>MTDYPDLSKSPDIQGIFFRGYVQMDQAAYGLFRVTDRAAFQDWLGRMLAQGQITSAAERQPDKGERHRMNIALTAPGLKTLLADGYIGESYDHSFTGGMVAPERSRILGDVEANAPDHWDWGGQNEVHGILMSFAPTRDEAETRLMDCLCANNGADCLYKLFGKLETDNREPFGFKDGVSQPILDGTPRQKRLAQTNPKEASLMVVPPGELILGYPDGTGTLPETPATSAGLDPDGILPTHPQWRDRRDLGRNGSYLVFRQLAQHTDAFWDYVKETATGQGEDTPVKLAEKMIGRGIDGRALAPTATEADNNSFDFTDDVQGLHCPVGSHVRRGNNRAVNIQNAGVSLDVTLRHRILRRARIFEENGETGLQFMCFNASIVRQFEFVQSAWCNNTFFQGLQKEVDPVIGTPRPARLGVEGIDRFTIPRKPYRRVLEKLPQFVTVKGGAYFFMPGLAALRFIAQTCRAEAALNDPRRAETPNIA</sequence>
<dbReference type="PANTHER" id="PTHR30521">
    <property type="entry name" value="DEFERROCHELATASE/PEROXIDASE"/>
    <property type="match status" value="1"/>
</dbReference>
<evidence type="ECO:0000256" key="4">
    <source>
        <dbReference type="ARBA" id="ARBA00023002"/>
    </source>
</evidence>
<evidence type="ECO:0000256" key="2">
    <source>
        <dbReference type="ARBA" id="ARBA00022559"/>
    </source>
</evidence>
<accession>A0ABY8QE65</accession>
<evidence type="ECO:0000256" key="3">
    <source>
        <dbReference type="ARBA" id="ARBA00022723"/>
    </source>
</evidence>
<dbReference type="Proteomes" id="UP001241605">
    <property type="component" value="Chromosome"/>
</dbReference>
<dbReference type="InterPro" id="IPR011008">
    <property type="entry name" value="Dimeric_a/b-barrel"/>
</dbReference>
<reference evidence="8 9" key="1">
    <citation type="submission" date="2023-05" db="EMBL/GenBank/DDBJ databases">
        <title>YMD87, complete Genome.</title>
        <authorList>
            <person name="Zhang J."/>
            <person name="Xu X."/>
        </authorList>
    </citation>
    <scope>NUCLEOTIDE SEQUENCE [LARGE SCALE GENOMIC DNA]</scope>
    <source>
        <strain evidence="8 9">YMD87</strain>
    </source>
</reference>
<protein>
    <submittedName>
        <fullName evidence="8">Dyp-type peroxidase</fullName>
    </submittedName>
</protein>
<dbReference type="SUPFAM" id="SSF54909">
    <property type="entry name" value="Dimeric alpha+beta barrel"/>
    <property type="match status" value="1"/>
</dbReference>
<evidence type="ECO:0000256" key="5">
    <source>
        <dbReference type="ARBA" id="ARBA00023004"/>
    </source>
</evidence>
<dbReference type="GO" id="GO:0004601">
    <property type="term" value="F:peroxidase activity"/>
    <property type="evidence" value="ECO:0007669"/>
    <property type="project" value="UniProtKB-KW"/>
</dbReference>
<dbReference type="RefSeq" id="WP_282299546.1">
    <property type="nucleotide sequence ID" value="NZ_CP124616.1"/>
</dbReference>
<keyword evidence="4" id="KW-0560">Oxidoreductase</keyword>
<dbReference type="EMBL" id="CP124616">
    <property type="protein sequence ID" value="WGW02917.1"/>
    <property type="molecule type" value="Genomic_DNA"/>
</dbReference>
<keyword evidence="5" id="KW-0408">Iron</keyword>
<proteinExistence type="predicted"/>
<keyword evidence="2 8" id="KW-0575">Peroxidase</keyword>
<name>A0ABY8QE65_9RHOB</name>
<feature type="region of interest" description="Disordered" evidence="6">
    <location>
        <begin position="227"/>
        <end position="246"/>
    </location>
</feature>
<gene>
    <name evidence="8" type="ORF">QF118_13340</name>
</gene>
<keyword evidence="3" id="KW-0479">Metal-binding</keyword>
<organism evidence="8 9">
    <name type="scientific">Tropicibacter oceani</name>
    <dbReference type="NCBI Taxonomy" id="3058420"/>
    <lineage>
        <taxon>Bacteria</taxon>
        <taxon>Pseudomonadati</taxon>
        <taxon>Pseudomonadota</taxon>
        <taxon>Alphaproteobacteria</taxon>
        <taxon>Rhodobacterales</taxon>
        <taxon>Roseobacteraceae</taxon>
        <taxon>Tropicibacter</taxon>
    </lineage>
</organism>
<evidence type="ECO:0000259" key="7">
    <source>
        <dbReference type="Pfam" id="PF20628"/>
    </source>
</evidence>
<keyword evidence="9" id="KW-1185">Reference proteome</keyword>
<feature type="domain" description="Dyp-type peroxidase C-terminal" evidence="7">
    <location>
        <begin position="247"/>
        <end position="391"/>
    </location>
</feature>
<comment type="cofactor">
    <cofactor evidence="1">
        <name>heme b</name>
        <dbReference type="ChEBI" id="CHEBI:60344"/>
    </cofactor>
</comment>
<dbReference type="InterPro" id="IPR048328">
    <property type="entry name" value="Dyp_perox_C"/>
</dbReference>
<dbReference type="PANTHER" id="PTHR30521:SF5">
    <property type="entry name" value="BLR4509 PROTEIN"/>
    <property type="match status" value="1"/>
</dbReference>
<dbReference type="InterPro" id="IPR006314">
    <property type="entry name" value="Dyp_peroxidase"/>
</dbReference>
<dbReference type="Pfam" id="PF20628">
    <property type="entry name" value="Dyp_perox_C"/>
    <property type="match status" value="1"/>
</dbReference>
<evidence type="ECO:0000256" key="1">
    <source>
        <dbReference type="ARBA" id="ARBA00001970"/>
    </source>
</evidence>
<dbReference type="PROSITE" id="PS51404">
    <property type="entry name" value="DYP_PEROXIDASE"/>
    <property type="match status" value="1"/>
</dbReference>
<evidence type="ECO:0000313" key="8">
    <source>
        <dbReference type="EMBL" id="WGW02917.1"/>
    </source>
</evidence>
<evidence type="ECO:0000256" key="6">
    <source>
        <dbReference type="SAM" id="MobiDB-lite"/>
    </source>
</evidence>